<evidence type="ECO:0000256" key="1">
    <source>
        <dbReference type="ARBA" id="ARBA00009437"/>
    </source>
</evidence>
<dbReference type="GO" id="GO:0000976">
    <property type="term" value="F:transcription cis-regulatory region binding"/>
    <property type="evidence" value="ECO:0007669"/>
    <property type="project" value="TreeGrafter"/>
</dbReference>
<evidence type="ECO:0000313" key="7">
    <source>
        <dbReference type="Proteomes" id="UP000243333"/>
    </source>
</evidence>
<keyword evidence="3" id="KW-0238">DNA-binding</keyword>
<evidence type="ECO:0000256" key="3">
    <source>
        <dbReference type="ARBA" id="ARBA00023125"/>
    </source>
</evidence>
<dbReference type="Gene3D" id="3.40.190.290">
    <property type="match status" value="1"/>
</dbReference>
<dbReference type="Pfam" id="PF03466">
    <property type="entry name" value="LysR_substrate"/>
    <property type="match status" value="1"/>
</dbReference>
<dbReference type="GO" id="GO:0003700">
    <property type="term" value="F:DNA-binding transcription factor activity"/>
    <property type="evidence" value="ECO:0007669"/>
    <property type="project" value="InterPro"/>
</dbReference>
<comment type="similarity">
    <text evidence="1">Belongs to the LysR transcriptional regulatory family.</text>
</comment>
<dbReference type="EMBL" id="FNBU01000008">
    <property type="protein sequence ID" value="SDF35744.1"/>
    <property type="molecule type" value="Genomic_DNA"/>
</dbReference>
<dbReference type="SUPFAM" id="SSF46785">
    <property type="entry name" value="Winged helix' DNA-binding domain"/>
    <property type="match status" value="1"/>
</dbReference>
<dbReference type="RefSeq" id="WP_093689222.1">
    <property type="nucleotide sequence ID" value="NZ_FNBU01000008.1"/>
</dbReference>
<dbReference type="InterPro" id="IPR036388">
    <property type="entry name" value="WH-like_DNA-bd_sf"/>
</dbReference>
<dbReference type="AlphaFoldDB" id="A0A1G7KFF1"/>
<dbReference type="Proteomes" id="UP000243333">
    <property type="component" value="Unassembled WGS sequence"/>
</dbReference>
<dbReference type="PANTHER" id="PTHR30126:SF39">
    <property type="entry name" value="HTH-TYPE TRANSCRIPTIONAL REGULATOR CYSL"/>
    <property type="match status" value="1"/>
</dbReference>
<dbReference type="OrthoDB" id="1624015at2"/>
<reference evidence="7" key="1">
    <citation type="submission" date="2016-10" db="EMBL/GenBank/DDBJ databases">
        <authorList>
            <person name="Varghese N."/>
            <person name="Submissions S."/>
        </authorList>
    </citation>
    <scope>NUCLEOTIDE SEQUENCE [LARGE SCALE GENOMIC DNA]</scope>
    <source>
        <strain evidence="7">DSM 23256</strain>
    </source>
</reference>
<dbReference type="PANTHER" id="PTHR30126">
    <property type="entry name" value="HTH-TYPE TRANSCRIPTIONAL REGULATOR"/>
    <property type="match status" value="1"/>
</dbReference>
<evidence type="ECO:0000259" key="5">
    <source>
        <dbReference type="PROSITE" id="PS50931"/>
    </source>
</evidence>
<accession>A0A1G7KFF1</accession>
<dbReference type="STRING" id="1123285.SAMN05660235_01296"/>
<dbReference type="Pfam" id="PF00126">
    <property type="entry name" value="HTH_1"/>
    <property type="match status" value="1"/>
</dbReference>
<dbReference type="InterPro" id="IPR036390">
    <property type="entry name" value="WH_DNA-bd_sf"/>
</dbReference>
<dbReference type="SUPFAM" id="SSF53850">
    <property type="entry name" value="Periplasmic binding protein-like II"/>
    <property type="match status" value="1"/>
</dbReference>
<evidence type="ECO:0000256" key="2">
    <source>
        <dbReference type="ARBA" id="ARBA00023015"/>
    </source>
</evidence>
<proteinExistence type="inferred from homology"/>
<sequence length="299" mass="33217">MLDLQLLVFKTVVEKNSISLAAQDLHMTQSAVSQHIQNLENHFGVKLFDRLHRRIAITAAGETLYPYAVELDTLYQRAQKAIQTLTDDVSGRLWIGASLTIGEYIMPKVLVMFRQLYPNVDMTMEIYNSEQITSMVIDGVLDVGFIEGPYQLSGNICAVPCGGDELAVIAPPGHPLASGEPCELGALLSQRWVMRERTSGTRRFFELFVEKAGYALDRLNVVMELGSTQAIKEAVKAGFGIAAVSVLAVSDEVERGEMRPIILKEGPVRRDFTMIYNAEKFCTLAVEKFLAFAPQHFGR</sequence>
<dbReference type="Gene3D" id="1.10.10.10">
    <property type="entry name" value="Winged helix-like DNA-binding domain superfamily/Winged helix DNA-binding domain"/>
    <property type="match status" value="1"/>
</dbReference>
<dbReference type="InterPro" id="IPR005119">
    <property type="entry name" value="LysR_subst-bd"/>
</dbReference>
<keyword evidence="2" id="KW-0805">Transcription regulation</keyword>
<organism evidence="6 7">
    <name type="scientific">Sporolituus thermophilus DSM 23256</name>
    <dbReference type="NCBI Taxonomy" id="1123285"/>
    <lineage>
        <taxon>Bacteria</taxon>
        <taxon>Bacillati</taxon>
        <taxon>Bacillota</taxon>
        <taxon>Negativicutes</taxon>
        <taxon>Selenomonadales</taxon>
        <taxon>Sporomusaceae</taxon>
        <taxon>Sporolituus</taxon>
    </lineage>
</organism>
<dbReference type="PROSITE" id="PS50931">
    <property type="entry name" value="HTH_LYSR"/>
    <property type="match status" value="1"/>
</dbReference>
<keyword evidence="7" id="KW-1185">Reference proteome</keyword>
<dbReference type="FunFam" id="1.10.10.10:FF:000001">
    <property type="entry name" value="LysR family transcriptional regulator"/>
    <property type="match status" value="1"/>
</dbReference>
<evidence type="ECO:0000256" key="4">
    <source>
        <dbReference type="ARBA" id="ARBA00023163"/>
    </source>
</evidence>
<dbReference type="PRINTS" id="PR00039">
    <property type="entry name" value="HTHLYSR"/>
</dbReference>
<dbReference type="InterPro" id="IPR000847">
    <property type="entry name" value="LysR_HTH_N"/>
</dbReference>
<name>A0A1G7KFF1_9FIRM</name>
<evidence type="ECO:0000313" key="6">
    <source>
        <dbReference type="EMBL" id="SDF35744.1"/>
    </source>
</evidence>
<dbReference type="CDD" id="cd08420">
    <property type="entry name" value="PBP2_CysL_like"/>
    <property type="match status" value="1"/>
</dbReference>
<keyword evidence="4" id="KW-0804">Transcription</keyword>
<protein>
    <submittedName>
        <fullName evidence="6">Transcriptional regulator, LysR family</fullName>
    </submittedName>
</protein>
<feature type="domain" description="HTH lysR-type" evidence="5">
    <location>
        <begin position="1"/>
        <end position="58"/>
    </location>
</feature>
<gene>
    <name evidence="6" type="ORF">SAMN05660235_01296</name>
</gene>